<gene>
    <name evidence="1" type="ORF">EHW97_02805</name>
</gene>
<accession>A0A3N6YJ21</accession>
<dbReference type="SUPFAM" id="SSF102462">
    <property type="entry name" value="Peptidyl-tRNA hydrolase II"/>
    <property type="match status" value="1"/>
</dbReference>
<sequence>MPAPAQHTRVYADYLAEVERLGADDLSYYALSLVGPRNAVDRLVKGLRLLA</sequence>
<protein>
    <submittedName>
        <fullName evidence="1">DUF2000 family protein</fullName>
    </submittedName>
</protein>
<dbReference type="InterPro" id="IPR023476">
    <property type="entry name" value="Pep_tRNA_hydro_II_dom_sf"/>
</dbReference>
<proteinExistence type="predicted"/>
<dbReference type="EMBL" id="RQJX01000002">
    <property type="protein sequence ID" value="RQN09784.1"/>
    <property type="molecule type" value="Genomic_DNA"/>
</dbReference>
<dbReference type="Proteomes" id="UP000275225">
    <property type="component" value="Unassembled WGS sequence"/>
</dbReference>
<keyword evidence="2" id="KW-1185">Reference proteome</keyword>
<evidence type="ECO:0000313" key="1">
    <source>
        <dbReference type="EMBL" id="RQN09784.1"/>
    </source>
</evidence>
<reference evidence="1 2" key="1">
    <citation type="submission" date="2018-11" db="EMBL/GenBank/DDBJ databases">
        <authorList>
            <person name="Li F."/>
        </authorList>
    </citation>
    <scope>NUCLEOTIDE SEQUENCE [LARGE SCALE GENOMIC DNA]</scope>
    <source>
        <strain evidence="1 2">YS17T</strain>
    </source>
</reference>
<dbReference type="InterPro" id="IPR018988">
    <property type="entry name" value="DUF2000"/>
</dbReference>
<evidence type="ECO:0000313" key="2">
    <source>
        <dbReference type="Proteomes" id="UP000275225"/>
    </source>
</evidence>
<name>A0A3N6YJ21_9ACTN</name>
<dbReference type="Pfam" id="PF09391">
    <property type="entry name" value="DUF2000"/>
    <property type="match status" value="1"/>
</dbReference>
<dbReference type="Gene3D" id="3.40.1490.10">
    <property type="entry name" value="Bit1"/>
    <property type="match status" value="1"/>
</dbReference>
<dbReference type="OrthoDB" id="3692042at2"/>
<organism evidence="1 2">
    <name type="scientific">Aeromicrobium camelliae</name>
    <dbReference type="NCBI Taxonomy" id="1538144"/>
    <lineage>
        <taxon>Bacteria</taxon>
        <taxon>Bacillati</taxon>
        <taxon>Actinomycetota</taxon>
        <taxon>Actinomycetes</taxon>
        <taxon>Propionibacteriales</taxon>
        <taxon>Nocardioidaceae</taxon>
        <taxon>Aeromicrobium</taxon>
    </lineage>
</organism>
<dbReference type="RefSeq" id="WP_124235639.1">
    <property type="nucleotide sequence ID" value="NZ_JBHUFI010000006.1"/>
</dbReference>
<comment type="caution">
    <text evidence="1">The sequence shown here is derived from an EMBL/GenBank/DDBJ whole genome shotgun (WGS) entry which is preliminary data.</text>
</comment>
<dbReference type="AlphaFoldDB" id="A0A3N6YJ21"/>